<dbReference type="SUPFAM" id="SSF52266">
    <property type="entry name" value="SGNH hydrolase"/>
    <property type="match status" value="1"/>
</dbReference>
<reference evidence="2 3" key="1">
    <citation type="submission" date="2023-12" db="EMBL/GenBank/DDBJ databases">
        <title>Sinomonas terricola sp. nov, isolated from litchi orchard soil in Guangdong, PR China.</title>
        <authorList>
            <person name="Jiaxin W."/>
            <person name="Yang Z."/>
            <person name="Honghui Z."/>
        </authorList>
    </citation>
    <scope>NUCLEOTIDE SEQUENCE [LARGE SCALE GENOMIC DNA]</scope>
    <source>
        <strain evidence="2 3">JGH33</strain>
    </source>
</reference>
<protein>
    <submittedName>
        <fullName evidence="2">GDSL-type esterase/lipase family protein</fullName>
    </submittedName>
</protein>
<dbReference type="InterPro" id="IPR036514">
    <property type="entry name" value="SGNH_hydro_sf"/>
</dbReference>
<evidence type="ECO:0000313" key="3">
    <source>
        <dbReference type="Proteomes" id="UP001304769"/>
    </source>
</evidence>
<evidence type="ECO:0000313" key="2">
    <source>
        <dbReference type="EMBL" id="MEA5453318.1"/>
    </source>
</evidence>
<name>A0ABU5T0Y6_9MICC</name>
<dbReference type="InterPro" id="IPR013830">
    <property type="entry name" value="SGNH_hydro"/>
</dbReference>
<organism evidence="2 3">
    <name type="scientific">Sinomonas terricola</name>
    <dbReference type="NCBI Taxonomy" id="3110330"/>
    <lineage>
        <taxon>Bacteria</taxon>
        <taxon>Bacillati</taxon>
        <taxon>Actinomycetota</taxon>
        <taxon>Actinomycetes</taxon>
        <taxon>Micrococcales</taxon>
        <taxon>Micrococcaceae</taxon>
        <taxon>Sinomonas</taxon>
    </lineage>
</organism>
<sequence>MTVQVSGKFTVQTQTGHVAAVGYLRWSPTVRVGSSSEVVLPASFDVVLDNTGSFSVNVDPTTSNWCWQVVEYMVGQPTTTHCFSLPGSGGPFTYGSLAEVDPKTLTAAAPTPAWVAMANSTVTSAAVDGSGNLILTRTDGTTVNAGQVATPSQPPIAGAKLAAIGDSITATNDYEAGFNGQTNNLYQDSWLDYACLMSGGSLRRGINAGIAGQTSVQMAARFQNDVLSTKPSVAVILCGTNDVGQSVSAGGSTPDATTIAGFQGSIQSMVQLANAAHVRVILSTIPPNNASNRHYLITQLNLWLKLYASTNGLTLLDFYGQAADPTTGNYLISWGSGDGTHPGTAGQQMFGQYVANKLSPLMPANSPFVAQDDADPVSILTHPLFLGGALNGQGIPPGWQIASGFPSGLAVSYVTDSAVGGNMWQVQSAATASPYYVQFPLPSAKWSVGDRLAVGGIITTNGGNTATVAFQNQSGALAKLTPAKALTRGYFYMEQVVPSGSTSMYLNINTPTGTGISAFGQLGVYNLTRLGLTS</sequence>
<dbReference type="PANTHER" id="PTHR30383:SF5">
    <property type="entry name" value="SGNH HYDROLASE-TYPE ESTERASE DOMAIN-CONTAINING PROTEIN"/>
    <property type="match status" value="1"/>
</dbReference>
<dbReference type="PANTHER" id="PTHR30383">
    <property type="entry name" value="THIOESTERASE 1/PROTEASE 1/LYSOPHOSPHOLIPASE L1"/>
    <property type="match status" value="1"/>
</dbReference>
<dbReference type="EMBL" id="JAYGGQ010000001">
    <property type="protein sequence ID" value="MEA5453318.1"/>
    <property type="molecule type" value="Genomic_DNA"/>
</dbReference>
<gene>
    <name evidence="2" type="ORF">SPF06_01150</name>
</gene>
<dbReference type="InterPro" id="IPR051532">
    <property type="entry name" value="Ester_Hydrolysis_Enzymes"/>
</dbReference>
<comment type="caution">
    <text evidence="2">The sequence shown here is derived from an EMBL/GenBank/DDBJ whole genome shotgun (WGS) entry which is preliminary data.</text>
</comment>
<evidence type="ECO:0000259" key="1">
    <source>
        <dbReference type="Pfam" id="PF13472"/>
    </source>
</evidence>
<feature type="domain" description="SGNH hydrolase-type esterase" evidence="1">
    <location>
        <begin position="163"/>
        <end position="348"/>
    </location>
</feature>
<dbReference type="Proteomes" id="UP001304769">
    <property type="component" value="Unassembled WGS sequence"/>
</dbReference>
<dbReference type="Gene3D" id="3.40.50.1110">
    <property type="entry name" value="SGNH hydrolase"/>
    <property type="match status" value="1"/>
</dbReference>
<dbReference type="Pfam" id="PF13472">
    <property type="entry name" value="Lipase_GDSL_2"/>
    <property type="match status" value="1"/>
</dbReference>
<accession>A0ABU5T0Y6</accession>
<proteinExistence type="predicted"/>
<keyword evidence="3" id="KW-1185">Reference proteome</keyword>
<dbReference type="RefSeq" id="WP_323277090.1">
    <property type="nucleotide sequence ID" value="NZ_JAYGGQ010000001.1"/>
</dbReference>